<dbReference type="PANTHER" id="PTHR11712:SF336">
    <property type="entry name" value="3-OXOACYL-[ACYL-CARRIER-PROTEIN] SYNTHASE, MITOCHONDRIAL"/>
    <property type="match status" value="1"/>
</dbReference>
<evidence type="ECO:0000313" key="5">
    <source>
        <dbReference type="Proteomes" id="UP001216579"/>
    </source>
</evidence>
<reference evidence="4 5" key="1">
    <citation type="submission" date="2023-03" db="EMBL/GenBank/DDBJ databases">
        <title>Draft genome sequence of Streptomyces sp. RB6PN23 isolated from peat swamp forest in Thailand.</title>
        <authorList>
            <person name="Klaysubun C."/>
            <person name="Duangmal K."/>
        </authorList>
    </citation>
    <scope>NUCLEOTIDE SEQUENCE [LARGE SCALE GENOMIC DNA]</scope>
    <source>
        <strain evidence="4 5">RB6PN23</strain>
    </source>
</reference>
<dbReference type="InterPro" id="IPR014030">
    <property type="entry name" value="Ketoacyl_synth_N"/>
</dbReference>
<comment type="caution">
    <text evidence="4">The sequence shown here is derived from an EMBL/GenBank/DDBJ whole genome shotgun (WGS) entry which is preliminary data.</text>
</comment>
<organism evidence="4 5">
    <name type="scientific">Streptomyces silvisoli</name>
    <dbReference type="NCBI Taxonomy" id="3034235"/>
    <lineage>
        <taxon>Bacteria</taxon>
        <taxon>Bacillati</taxon>
        <taxon>Actinomycetota</taxon>
        <taxon>Actinomycetes</taxon>
        <taxon>Kitasatosporales</taxon>
        <taxon>Streptomycetaceae</taxon>
        <taxon>Streptomyces</taxon>
    </lineage>
</organism>
<sequence length="350" mass="35549">MTVERRSSFEGGGGRRAGMTTAERSSPFEGGGGGRTAWITGVGLAVDGLRGAADLLAEYTRHPDGFDPRTALTGREMRHRDRASRLALRSAGAALRDAGLLSDDGGYHGPARRTAVVVSSNLGNLDTVCSFLDTIDQETSKGLKATGLPHTSSNSIAGWVAIGYGLTGPNLTLCNGPSSGLDALHWARILLVTGRADLVLVTGVEPDNEYTARLLADEGERRWPDSAASVVVEAAEHADSRGARARSVLHGYARAADVGAAMTAAAEGGGPLGLLAAEHSALDALPGAATAPAVTDLSRWAGRQSGALGVLQAAAAVAHFDRGADGAVLAASCRLPGGTAAALLCAAPTS</sequence>
<dbReference type="Pfam" id="PF00109">
    <property type="entry name" value="ketoacyl-synt"/>
    <property type="match status" value="1"/>
</dbReference>
<evidence type="ECO:0000256" key="2">
    <source>
        <dbReference type="SAM" id="MobiDB-lite"/>
    </source>
</evidence>
<name>A0ABT5ZL14_9ACTN</name>
<evidence type="ECO:0000259" key="3">
    <source>
        <dbReference type="Pfam" id="PF00109"/>
    </source>
</evidence>
<evidence type="ECO:0000313" key="4">
    <source>
        <dbReference type="EMBL" id="MDF3290504.1"/>
    </source>
</evidence>
<dbReference type="InterPro" id="IPR016039">
    <property type="entry name" value="Thiolase-like"/>
</dbReference>
<evidence type="ECO:0000256" key="1">
    <source>
        <dbReference type="ARBA" id="ARBA00022679"/>
    </source>
</evidence>
<accession>A0ABT5ZL14</accession>
<dbReference type="Proteomes" id="UP001216579">
    <property type="component" value="Unassembled WGS sequence"/>
</dbReference>
<dbReference type="PANTHER" id="PTHR11712">
    <property type="entry name" value="POLYKETIDE SYNTHASE-RELATED"/>
    <property type="match status" value="1"/>
</dbReference>
<protein>
    <submittedName>
        <fullName evidence="4">Beta-ketoacyl synthase N-terminal-like domain-containing protein</fullName>
    </submittedName>
</protein>
<dbReference type="EMBL" id="JARJBC010000008">
    <property type="protein sequence ID" value="MDF3290504.1"/>
    <property type="molecule type" value="Genomic_DNA"/>
</dbReference>
<gene>
    <name evidence="4" type="ORF">P3G67_14855</name>
</gene>
<dbReference type="RefSeq" id="WP_269857487.1">
    <property type="nucleotide sequence ID" value="NZ_JARJBC010000008.1"/>
</dbReference>
<dbReference type="Gene3D" id="3.40.47.10">
    <property type="match status" value="1"/>
</dbReference>
<feature type="region of interest" description="Disordered" evidence="2">
    <location>
        <begin position="1"/>
        <end position="33"/>
    </location>
</feature>
<dbReference type="SUPFAM" id="SSF53901">
    <property type="entry name" value="Thiolase-like"/>
    <property type="match status" value="1"/>
</dbReference>
<keyword evidence="1" id="KW-0808">Transferase</keyword>
<dbReference type="InterPro" id="IPR000794">
    <property type="entry name" value="Beta-ketoacyl_synthase"/>
</dbReference>
<feature type="domain" description="Beta-ketoacyl synthase-like N-terminal" evidence="3">
    <location>
        <begin position="60"/>
        <end position="206"/>
    </location>
</feature>
<keyword evidence="5" id="KW-1185">Reference proteome</keyword>
<proteinExistence type="predicted"/>